<dbReference type="InterPro" id="IPR026496">
    <property type="entry name" value="GRASP_targ"/>
</dbReference>
<dbReference type="EMBL" id="JASCIQ010000038">
    <property type="protein sequence ID" value="MDI3407950.1"/>
    <property type="molecule type" value="Genomic_DNA"/>
</dbReference>
<comment type="caution">
    <text evidence="2">The sequence shown here is derived from an EMBL/GenBank/DDBJ whole genome shotgun (WGS) entry which is preliminary data.</text>
</comment>
<organism evidence="2 3">
    <name type="scientific">Streptomyces cavernicola</name>
    <dbReference type="NCBI Taxonomy" id="3043613"/>
    <lineage>
        <taxon>Bacteria</taxon>
        <taxon>Bacillati</taxon>
        <taxon>Actinomycetota</taxon>
        <taxon>Actinomycetes</taxon>
        <taxon>Kitasatosporales</taxon>
        <taxon>Streptomycetaceae</taxon>
        <taxon>Streptomyces</taxon>
    </lineage>
</organism>
<evidence type="ECO:0000313" key="3">
    <source>
        <dbReference type="Proteomes" id="UP001223978"/>
    </source>
</evidence>
<keyword evidence="3" id="KW-1185">Reference proteome</keyword>
<feature type="compositionally biased region" description="Low complexity" evidence="1">
    <location>
        <begin position="63"/>
        <end position="77"/>
    </location>
</feature>
<protein>
    <submittedName>
        <fullName evidence="2">ATP-grasp-modified RiPP</fullName>
    </submittedName>
</protein>
<evidence type="ECO:0000256" key="1">
    <source>
        <dbReference type="SAM" id="MobiDB-lite"/>
    </source>
</evidence>
<dbReference type="Proteomes" id="UP001223978">
    <property type="component" value="Unassembled WGS sequence"/>
</dbReference>
<feature type="region of interest" description="Disordered" evidence="1">
    <location>
        <begin position="1"/>
        <end position="25"/>
    </location>
</feature>
<feature type="compositionally biased region" description="Polar residues" evidence="1">
    <location>
        <begin position="50"/>
        <end position="62"/>
    </location>
</feature>
<dbReference type="RefSeq" id="WP_282545854.1">
    <property type="nucleotide sequence ID" value="NZ_JASCIQ010000038.1"/>
</dbReference>
<accession>A0ABT6SIE9</accession>
<feature type="region of interest" description="Disordered" evidence="1">
    <location>
        <begin position="40"/>
        <end position="77"/>
    </location>
</feature>
<dbReference type="NCBIfam" id="TIGR04186">
    <property type="entry name" value="GRASP_targ"/>
    <property type="match status" value="1"/>
</dbReference>
<reference evidence="2 3" key="1">
    <citation type="submission" date="2023-05" db="EMBL/GenBank/DDBJ databases">
        <title>Draft genome sequence of Streptomyces sp. B-S-A6 isolated from a cave soil in Thailand.</title>
        <authorList>
            <person name="Chamroensaksri N."/>
            <person name="Muangham S."/>
        </authorList>
    </citation>
    <scope>NUCLEOTIDE SEQUENCE [LARGE SCALE GENOMIC DNA]</scope>
    <source>
        <strain evidence="2 3">B-S-A6</strain>
    </source>
</reference>
<evidence type="ECO:0000313" key="2">
    <source>
        <dbReference type="EMBL" id="MDI3407950.1"/>
    </source>
</evidence>
<proteinExistence type="predicted"/>
<gene>
    <name evidence="2" type="primary">tgmA</name>
    <name evidence="2" type="ORF">QIS96_29560</name>
</gene>
<name>A0ABT6SIE9_9ACTN</name>
<sequence>MSNTATHEVPFGVRHLVSPPPGTSEATLITYNEGLQLNVSAQGNPWHAQASHQPETQTETSNGDGSSPGSDSGTDLW</sequence>